<accession>A0A6G6WC03</accession>
<sequence>MPAAVSTSTASRAFIGSREPGARCSAATVTTSSRVRKGVQRARRHRTYFWLMAVCLGLIVLAWNVVRLWSTTAAVLMSVVAAVIPPVAAIVGNSGALADSDLPRSRPSRPTRFEEDPDR</sequence>
<evidence type="ECO:0000256" key="1">
    <source>
        <dbReference type="SAM" id="MobiDB-lite"/>
    </source>
</evidence>
<keyword evidence="4" id="KW-1185">Reference proteome</keyword>
<keyword evidence="2" id="KW-0812">Transmembrane</keyword>
<evidence type="ECO:0000313" key="3">
    <source>
        <dbReference type="EMBL" id="QIG42772.1"/>
    </source>
</evidence>
<reference evidence="3 4" key="1">
    <citation type="submission" date="2020-02" db="EMBL/GenBank/DDBJ databases">
        <title>Full genome sequence of Nocardioides sp. R-3366.</title>
        <authorList>
            <person name="Im W.-T."/>
        </authorList>
    </citation>
    <scope>NUCLEOTIDE SEQUENCE [LARGE SCALE GENOMIC DNA]</scope>
    <source>
        <strain evidence="3 4">R-3366</strain>
    </source>
</reference>
<gene>
    <name evidence="3" type="ORF">G5V58_08240</name>
</gene>
<dbReference type="EMBL" id="CP049257">
    <property type="protein sequence ID" value="QIG42772.1"/>
    <property type="molecule type" value="Genomic_DNA"/>
</dbReference>
<name>A0A6G6WC03_9ACTN</name>
<feature type="transmembrane region" description="Helical" evidence="2">
    <location>
        <begin position="72"/>
        <end position="98"/>
    </location>
</feature>
<protein>
    <submittedName>
        <fullName evidence="3">DUF3099 domain-containing protein</fullName>
    </submittedName>
</protein>
<keyword evidence="2" id="KW-1133">Transmembrane helix</keyword>
<proteinExistence type="predicted"/>
<dbReference type="Proteomes" id="UP000502996">
    <property type="component" value="Chromosome"/>
</dbReference>
<evidence type="ECO:0000313" key="4">
    <source>
        <dbReference type="Proteomes" id="UP000502996"/>
    </source>
</evidence>
<dbReference type="AlphaFoldDB" id="A0A6G6WC03"/>
<keyword evidence="2" id="KW-0472">Membrane</keyword>
<dbReference type="InterPro" id="IPR021449">
    <property type="entry name" value="DUF3099"/>
</dbReference>
<evidence type="ECO:0000256" key="2">
    <source>
        <dbReference type="SAM" id="Phobius"/>
    </source>
</evidence>
<feature type="transmembrane region" description="Helical" evidence="2">
    <location>
        <begin position="47"/>
        <end position="66"/>
    </location>
</feature>
<feature type="region of interest" description="Disordered" evidence="1">
    <location>
        <begin position="97"/>
        <end position="119"/>
    </location>
</feature>
<dbReference type="Pfam" id="PF11298">
    <property type="entry name" value="DUF3099"/>
    <property type="match status" value="1"/>
</dbReference>
<organism evidence="3 4">
    <name type="scientific">Nocardioides anomalus</name>
    <dbReference type="NCBI Taxonomy" id="2712223"/>
    <lineage>
        <taxon>Bacteria</taxon>
        <taxon>Bacillati</taxon>
        <taxon>Actinomycetota</taxon>
        <taxon>Actinomycetes</taxon>
        <taxon>Propionibacteriales</taxon>
        <taxon>Nocardioidaceae</taxon>
        <taxon>Nocardioides</taxon>
    </lineage>
</organism>
<dbReference type="KEGG" id="nano:G5V58_08240"/>